<proteinExistence type="predicted"/>
<gene>
    <name evidence="2" type="ORF">O181_126194</name>
</gene>
<evidence type="ECO:0000313" key="3">
    <source>
        <dbReference type="Proteomes" id="UP000765509"/>
    </source>
</evidence>
<comment type="caution">
    <text evidence="2">The sequence shown here is derived from an EMBL/GenBank/DDBJ whole genome shotgun (WGS) entry which is preliminary data.</text>
</comment>
<feature type="region of interest" description="Disordered" evidence="1">
    <location>
        <begin position="66"/>
        <end position="99"/>
    </location>
</feature>
<protein>
    <submittedName>
        <fullName evidence="2">Uncharacterized protein</fullName>
    </submittedName>
</protein>
<evidence type="ECO:0000256" key="1">
    <source>
        <dbReference type="SAM" id="MobiDB-lite"/>
    </source>
</evidence>
<feature type="compositionally biased region" description="Basic and acidic residues" evidence="1">
    <location>
        <begin position="82"/>
        <end position="93"/>
    </location>
</feature>
<dbReference type="EMBL" id="AVOT02123984">
    <property type="protein sequence ID" value="MBW0586479.1"/>
    <property type="molecule type" value="Genomic_DNA"/>
</dbReference>
<name>A0A9Q3KVK5_9BASI</name>
<sequence>MQDSRTSTGSQKLDITFDTLIESPEAHIAAIRAVKSEKSHNFRSRDIAVSVQEMFFGSKAAAVGNSAKPLDRESELISSSEEALRPRRDRGSSERFNSNVCQRKISTNKNLVKKLNHFITG</sequence>
<dbReference type="AlphaFoldDB" id="A0A9Q3KVK5"/>
<keyword evidence="3" id="KW-1185">Reference proteome</keyword>
<organism evidence="2 3">
    <name type="scientific">Austropuccinia psidii MF-1</name>
    <dbReference type="NCBI Taxonomy" id="1389203"/>
    <lineage>
        <taxon>Eukaryota</taxon>
        <taxon>Fungi</taxon>
        <taxon>Dikarya</taxon>
        <taxon>Basidiomycota</taxon>
        <taxon>Pucciniomycotina</taxon>
        <taxon>Pucciniomycetes</taxon>
        <taxon>Pucciniales</taxon>
        <taxon>Sphaerophragmiaceae</taxon>
        <taxon>Austropuccinia</taxon>
    </lineage>
</organism>
<dbReference type="Proteomes" id="UP000765509">
    <property type="component" value="Unassembled WGS sequence"/>
</dbReference>
<accession>A0A9Q3KVK5</accession>
<evidence type="ECO:0000313" key="2">
    <source>
        <dbReference type="EMBL" id="MBW0586479.1"/>
    </source>
</evidence>
<reference evidence="2" key="1">
    <citation type="submission" date="2021-03" db="EMBL/GenBank/DDBJ databases">
        <title>Draft genome sequence of rust myrtle Austropuccinia psidii MF-1, a brazilian biotype.</title>
        <authorList>
            <person name="Quecine M.C."/>
            <person name="Pachon D.M.R."/>
            <person name="Bonatelli M.L."/>
            <person name="Correr F.H."/>
            <person name="Franceschini L.M."/>
            <person name="Leite T.F."/>
            <person name="Margarido G.R.A."/>
            <person name="Almeida C.A."/>
            <person name="Ferrarezi J.A."/>
            <person name="Labate C.A."/>
        </authorList>
    </citation>
    <scope>NUCLEOTIDE SEQUENCE</scope>
    <source>
        <strain evidence="2">MF-1</strain>
    </source>
</reference>